<accession>V8AS12</accession>
<dbReference type="Proteomes" id="UP000018692">
    <property type="component" value="Unassembled WGS sequence"/>
</dbReference>
<dbReference type="PATRIC" id="fig|1380772.3.peg.273"/>
<dbReference type="EMBL" id="AVFE01000002">
    <property type="protein sequence ID" value="ETD05749.1"/>
    <property type="molecule type" value="Genomic_DNA"/>
</dbReference>
<protein>
    <recommendedName>
        <fullName evidence="3">Large polyvalent protein associated domain-containing protein</fullName>
    </recommendedName>
</protein>
<reference evidence="1 2" key="1">
    <citation type="submission" date="2013-07" db="EMBL/GenBank/DDBJ databases">
        <title>Isolation of Lactococcus garvieae strain TRF1 from the fecal material of a timber rattlesnake.</title>
        <authorList>
            <person name="McLaughlin R.W."/>
            <person name="Cochran P.A."/>
            <person name="Dowd S.E."/>
        </authorList>
    </citation>
    <scope>NUCLEOTIDE SEQUENCE [LARGE SCALE GENOMIC DNA]</scope>
    <source>
        <strain evidence="1 2">TRF1</strain>
    </source>
</reference>
<name>V8AS12_9LACT</name>
<evidence type="ECO:0008006" key="3">
    <source>
        <dbReference type="Google" id="ProtNLM"/>
    </source>
</evidence>
<dbReference type="AlphaFoldDB" id="V8AS12"/>
<gene>
    <name evidence="1" type="ORF">N568_0101350</name>
</gene>
<proteinExistence type="predicted"/>
<evidence type="ECO:0000313" key="1">
    <source>
        <dbReference type="EMBL" id="ETD05749.1"/>
    </source>
</evidence>
<organism evidence="1 2">
    <name type="scientific">Lactococcus garvieae TRF1</name>
    <dbReference type="NCBI Taxonomy" id="1380772"/>
    <lineage>
        <taxon>Bacteria</taxon>
        <taxon>Bacillati</taxon>
        <taxon>Bacillota</taxon>
        <taxon>Bacilli</taxon>
        <taxon>Lactobacillales</taxon>
        <taxon>Streptococcaceae</taxon>
        <taxon>Lactococcus</taxon>
    </lineage>
</organism>
<comment type="caution">
    <text evidence="1">The sequence shown here is derived from an EMBL/GenBank/DDBJ whole genome shotgun (WGS) entry which is preliminary data.</text>
</comment>
<evidence type="ECO:0000313" key="2">
    <source>
        <dbReference type="Proteomes" id="UP000018692"/>
    </source>
</evidence>
<sequence>MLKAMIYDEVQLENNPETGYYKVSTTFDRIDIGDGFESNKELYQDIARANNLEIDVQTYYDSIALEKNKELSTQEILQLARDKMSLPEDIKVKSSGGGSFSLMKEQFGGALNQSVVDWYPGGKLEVKDAAEHLTGVPLFEQQFYEVLAEIITEEISEIQKEENKVTEKAEPDTLQTEEVSLLDQFPNAEERDELDPMEDFMGMLMSGEDELTIIVDDKDVYHHKISDSKDGQQIIFEMRQDKSSDTRYLVYENGKFIKNTFGDDIPDSRLINPIGLDDLEQRLEENKLKLQNQAEVSQQAQEISLFDSFDADKEKKDVTAVAPSVVPTQTRLSFEFPLESQAISEFYPGTPGEKVKANIAAIRVAKKLSDENRLATVDEQQVLSRYVGWGGLANNFFDESNPRYSELREELKTLVTEHEYSNMLQSSLTAYYTSPEVIQTMYKHLNHLGFKGGRVLAPFGWNEVTFCFYAR</sequence>